<accession>A0A2V3ZJG0</accession>
<dbReference type="EMBL" id="QFWX01000004">
    <property type="protein sequence ID" value="PXX90716.1"/>
    <property type="molecule type" value="Genomic_DNA"/>
</dbReference>
<dbReference type="AlphaFoldDB" id="A0A2V3ZJG0"/>
<organism evidence="1 2">
    <name type="scientific">Marinobacter vulgaris</name>
    <dbReference type="NCBI Taxonomy" id="1928331"/>
    <lineage>
        <taxon>Bacteria</taxon>
        <taxon>Pseudomonadati</taxon>
        <taxon>Pseudomonadota</taxon>
        <taxon>Gammaproteobacteria</taxon>
        <taxon>Pseudomonadales</taxon>
        <taxon>Marinobacteraceae</taxon>
        <taxon>Marinobacter</taxon>
    </lineage>
</organism>
<name>A0A2V3ZJG0_9GAMM</name>
<keyword evidence="2" id="KW-1185">Reference proteome</keyword>
<dbReference type="Proteomes" id="UP000253987">
    <property type="component" value="Unassembled WGS sequence"/>
</dbReference>
<gene>
    <name evidence="1" type="ORF">DIT71_09215</name>
</gene>
<evidence type="ECO:0008006" key="3">
    <source>
        <dbReference type="Google" id="ProtNLM"/>
    </source>
</evidence>
<evidence type="ECO:0000313" key="2">
    <source>
        <dbReference type="Proteomes" id="UP000253987"/>
    </source>
</evidence>
<reference evidence="1 2" key="2">
    <citation type="submission" date="2018-06" db="EMBL/GenBank/DDBJ databases">
        <title>Marinobactersediminissp. nov, a moderately halophilic bacterium isolated from marine solar saltern.</title>
        <authorList>
            <person name="Zhang Y."/>
        </authorList>
    </citation>
    <scope>NUCLEOTIDE SEQUENCE [LARGE SCALE GENOMIC DNA]</scope>
    <source>
        <strain evidence="1 2">F01</strain>
    </source>
</reference>
<protein>
    <recommendedName>
        <fullName evidence="3">Glycosyl transferase family 1 domain-containing protein</fullName>
    </recommendedName>
</protein>
<reference evidence="2" key="1">
    <citation type="submission" date="2018-05" db="EMBL/GenBank/DDBJ databases">
        <authorList>
            <person name="Lu D."/>
        </authorList>
    </citation>
    <scope>NUCLEOTIDE SEQUENCE [LARGE SCALE GENOMIC DNA]</scope>
    <source>
        <strain evidence="2">F01</strain>
    </source>
</reference>
<evidence type="ECO:0000313" key="1">
    <source>
        <dbReference type="EMBL" id="PXX90716.1"/>
    </source>
</evidence>
<dbReference type="SUPFAM" id="SSF53756">
    <property type="entry name" value="UDP-Glycosyltransferase/glycogen phosphorylase"/>
    <property type="match status" value="1"/>
</dbReference>
<proteinExistence type="predicted"/>
<sequence>MIRPQMTTKPNQSSLNIGILPYDMQANRYIEKNRLILEKLGTILPVPHPAKLLKTLLLNVFRTGKLKPFDVLILNWRENALRSENNSITFKTIFEYISTMVLHRLSCKKLIYVAHNRFPHNIDKKQQTTAKKIIKFGYSLSDLIVVHSFPEADPGKKIHYVPHPLYDINHDNEILNPPLFMGEFYVIIGRIQQYKNLEKVIINWPKNKSLLILGPCDNKNYLKYIKNLIKNKDIIIEAKFHSENYLKKCIEKSKGVIVSNDNESMYVSGSFFFAISCHSKVFALDSPFYRWINDTPLSPCIFSFSSIDKLIKAIENQPELAKGQCECIHQLASPLFGDDIIEDSWRRIIYN</sequence>
<comment type="caution">
    <text evidence="1">The sequence shown here is derived from an EMBL/GenBank/DDBJ whole genome shotgun (WGS) entry which is preliminary data.</text>
</comment>